<gene>
    <name evidence="1" type="ORF">AN640_03710</name>
</gene>
<protein>
    <submittedName>
        <fullName evidence="1">Uncharacterized protein</fullName>
    </submittedName>
</protein>
<dbReference type="Proteomes" id="UP000188637">
    <property type="component" value="Unassembled WGS sequence"/>
</dbReference>
<organism evidence="1 2">
    <name type="scientific">Candidatus Epulonipiscium fishelsonii</name>
    <dbReference type="NCBI Taxonomy" id="77094"/>
    <lineage>
        <taxon>Bacteria</taxon>
        <taxon>Bacillati</taxon>
        <taxon>Bacillota</taxon>
        <taxon>Clostridia</taxon>
        <taxon>Lachnospirales</taxon>
        <taxon>Lachnospiraceae</taxon>
        <taxon>Candidatus Epulonipiscium</taxon>
    </lineage>
</organism>
<evidence type="ECO:0000313" key="2">
    <source>
        <dbReference type="Proteomes" id="UP000188637"/>
    </source>
</evidence>
<evidence type="ECO:0000313" key="1">
    <source>
        <dbReference type="EMBL" id="ONI46257.1"/>
    </source>
</evidence>
<accession>A0ACC8XIT8</accession>
<reference evidence="1" key="1">
    <citation type="submission" date="2016-08" db="EMBL/GenBank/DDBJ databases">
        <authorList>
            <person name="Ngugi D.K."/>
            <person name="Miyake S."/>
            <person name="Stingl U."/>
        </authorList>
    </citation>
    <scope>NUCLEOTIDE SEQUENCE</scope>
    <source>
        <strain evidence="1">SCG-D08WGA-EpuloA1</strain>
    </source>
</reference>
<sequence length="266" mass="30489">MCKLTEQLNENILTSTIDFCRKLNLDTLGWCEWDNQSILAIAFPYYDFKSNNNGFSIYAQRLDYHKVVRSYLDRIRYYLETKGYTSEAYVDNNTLPERDIATLAGIGFIGKNNLLITKKYGSFVFLGEIVLNKLTDFNLKNNHSENDNCKSCTKCIDSCPTNSLGEKNINICLSYLSQQKTLTPDDEALLKRYKNIFGCDICQLCCPHNKNVVPSSLEEFKTIDMDKDPLVFANMTNKYFKDNIKPTSAGWRGKNVVKRNAIFSLS</sequence>
<comment type="caution">
    <text evidence="1">The sequence shown here is derived from an EMBL/GenBank/DDBJ whole genome shotgun (WGS) entry which is preliminary data.</text>
</comment>
<keyword evidence="2" id="KW-1185">Reference proteome</keyword>
<name>A0ACC8XIT8_9FIRM</name>
<proteinExistence type="predicted"/>
<dbReference type="EMBL" id="LJHD01000029">
    <property type="protein sequence ID" value="ONI46257.1"/>
    <property type="molecule type" value="Genomic_DNA"/>
</dbReference>